<keyword evidence="2" id="KW-1185">Reference proteome</keyword>
<sequence>MKEKQKFALQGFFNGNNCAQSVITAYANEFDMDTGQLLRVASSFVGGMGKLQQTCGAVTGAYMLIGLRNSVLFDKDEEQKKATIMMVQEFQKRFVRLNGSDQCSNLITVDLKNKEGKEQFDREQMKENICSKCIASSIEILEGLFSN</sequence>
<proteinExistence type="predicted"/>
<dbReference type="Proteomes" id="UP000708576">
    <property type="component" value="Unassembled WGS sequence"/>
</dbReference>
<protein>
    <submittedName>
        <fullName evidence="1">C_GCAxxG_C_C family protein</fullName>
    </submittedName>
</protein>
<dbReference type="Pfam" id="PF09719">
    <property type="entry name" value="C_GCAxxG_C_C"/>
    <property type="match status" value="1"/>
</dbReference>
<comment type="caution">
    <text evidence="1">The sequence shown here is derived from an EMBL/GenBank/DDBJ whole genome shotgun (WGS) entry which is preliminary data.</text>
</comment>
<evidence type="ECO:0000313" key="2">
    <source>
        <dbReference type="Proteomes" id="UP000708576"/>
    </source>
</evidence>
<organism evidence="1 2">
    <name type="scientific">Carboxylicivirga linearis</name>
    <dbReference type="NCBI Taxonomy" id="1628157"/>
    <lineage>
        <taxon>Bacteria</taxon>
        <taxon>Pseudomonadati</taxon>
        <taxon>Bacteroidota</taxon>
        <taxon>Bacteroidia</taxon>
        <taxon>Marinilabiliales</taxon>
        <taxon>Marinilabiliaceae</taxon>
        <taxon>Carboxylicivirga</taxon>
    </lineage>
</organism>
<name>A0ABS5JPH7_9BACT</name>
<gene>
    <name evidence="1" type="ORF">KEM10_00830</name>
</gene>
<dbReference type="NCBIfam" id="TIGR01909">
    <property type="entry name" value="C_GCAxxG_C_C"/>
    <property type="match status" value="1"/>
</dbReference>
<dbReference type="InterPro" id="IPR010181">
    <property type="entry name" value="CGCAxxGCC_motif"/>
</dbReference>
<dbReference type="EMBL" id="JAGUCO010000001">
    <property type="protein sequence ID" value="MBS2096799.1"/>
    <property type="molecule type" value="Genomic_DNA"/>
</dbReference>
<reference evidence="1 2" key="1">
    <citation type="journal article" date="2015" name="Int. J. Syst. Evol. Microbiol.">
        <title>Carboxylicivirga linearis sp. nov., isolated from a sea cucumber culture pond.</title>
        <authorList>
            <person name="Wang F.Q."/>
            <person name="Zhou Y.X."/>
            <person name="Lin X.Z."/>
            <person name="Chen G.J."/>
            <person name="Du Z.J."/>
        </authorList>
    </citation>
    <scope>NUCLEOTIDE SEQUENCE [LARGE SCALE GENOMIC DNA]</scope>
    <source>
        <strain evidence="1 2">FB218</strain>
    </source>
</reference>
<evidence type="ECO:0000313" key="1">
    <source>
        <dbReference type="EMBL" id="MBS2096799.1"/>
    </source>
</evidence>
<dbReference type="RefSeq" id="WP_212212243.1">
    <property type="nucleotide sequence ID" value="NZ_JAGUCO010000001.1"/>
</dbReference>
<accession>A0ABS5JPH7</accession>